<proteinExistence type="predicted"/>
<dbReference type="Pfam" id="PF13975">
    <property type="entry name" value="gag-asp_proteas"/>
    <property type="match status" value="1"/>
</dbReference>
<dbReference type="EC" id="3.4.23.-" evidence="1"/>
<protein>
    <submittedName>
        <fullName evidence="1">TIGR02281 family clan AA aspartic protease</fullName>
        <ecNumber evidence="1">3.4.23.-</ecNumber>
    </submittedName>
</protein>
<dbReference type="GO" id="GO:0006508">
    <property type="term" value="P:proteolysis"/>
    <property type="evidence" value="ECO:0007669"/>
    <property type="project" value="UniProtKB-KW"/>
</dbReference>
<keyword evidence="2" id="KW-1185">Reference proteome</keyword>
<keyword evidence="1" id="KW-0378">Hydrolase</keyword>
<accession>A0A7X6DH65</accession>
<evidence type="ECO:0000313" key="1">
    <source>
        <dbReference type="EMBL" id="NKE67094.1"/>
    </source>
</evidence>
<organism evidence="1 2">
    <name type="scientific">Ramlibacter lithotrophicus</name>
    <dbReference type="NCBI Taxonomy" id="2606681"/>
    <lineage>
        <taxon>Bacteria</taxon>
        <taxon>Pseudomonadati</taxon>
        <taxon>Pseudomonadota</taxon>
        <taxon>Betaproteobacteria</taxon>
        <taxon>Burkholderiales</taxon>
        <taxon>Comamonadaceae</taxon>
        <taxon>Ramlibacter</taxon>
    </lineage>
</organism>
<gene>
    <name evidence="1" type="ORF">RAMLITH_14805</name>
</gene>
<evidence type="ECO:0000313" key="2">
    <source>
        <dbReference type="Proteomes" id="UP000521868"/>
    </source>
</evidence>
<dbReference type="GO" id="GO:0008233">
    <property type="term" value="F:peptidase activity"/>
    <property type="evidence" value="ECO:0007669"/>
    <property type="project" value="UniProtKB-KW"/>
</dbReference>
<dbReference type="InterPro" id="IPR011969">
    <property type="entry name" value="Clan_AA_Asp_peptidase_C"/>
</dbReference>
<dbReference type="Proteomes" id="UP000521868">
    <property type="component" value="Unassembled WGS sequence"/>
</dbReference>
<dbReference type="SUPFAM" id="SSF50630">
    <property type="entry name" value="Acid proteases"/>
    <property type="match status" value="1"/>
</dbReference>
<dbReference type="NCBIfam" id="TIGR02281">
    <property type="entry name" value="clan_AA_DTGA"/>
    <property type="match status" value="1"/>
</dbReference>
<name>A0A7X6DH65_9BURK</name>
<dbReference type="EMBL" id="VTOX01000005">
    <property type="protein sequence ID" value="NKE67094.1"/>
    <property type="molecule type" value="Genomic_DNA"/>
</dbReference>
<dbReference type="AlphaFoldDB" id="A0A7X6DH65"/>
<dbReference type="InterPro" id="IPR021109">
    <property type="entry name" value="Peptidase_aspartic_dom_sf"/>
</dbReference>
<comment type="caution">
    <text evidence="1">The sequence shown here is derived from an EMBL/GenBank/DDBJ whole genome shotgun (WGS) entry which is preliminary data.</text>
</comment>
<dbReference type="Gene3D" id="2.40.70.10">
    <property type="entry name" value="Acid Proteases"/>
    <property type="match status" value="1"/>
</dbReference>
<dbReference type="InterPro" id="IPR034122">
    <property type="entry name" value="Retropepsin-like_bacterial"/>
</dbReference>
<keyword evidence="1" id="KW-0645">Protease</keyword>
<reference evidence="1 2" key="1">
    <citation type="journal article" date="2020" name="Nature">
        <title>Bacterial chemolithoautotrophy via manganese oxidation.</title>
        <authorList>
            <person name="Yu H."/>
            <person name="Leadbetter J.R."/>
        </authorList>
    </citation>
    <scope>NUCLEOTIDE SEQUENCE [LARGE SCALE GENOMIC DNA]</scope>
    <source>
        <strain evidence="1 2">RBP-1</strain>
    </source>
</reference>
<sequence length="187" mass="19522">MLGNRALLIVDGKPPKGVAPGDTHAGVRVISTSADAAVVEIAGQRQVLRLGEAPASVGAAGVPPRGSRIVLTAGSGGHFMASGAINGRAAQFVVDTGATFVSMGAADAQRFGVDWKAGQIGSAQTANGVMPAWRVKLASLRIGDVELFDVDALVSQQPIPAILLGNSFLNRFHMKRDHEQMVLERRY</sequence>
<dbReference type="CDD" id="cd05483">
    <property type="entry name" value="retropepsin_like_bacteria"/>
    <property type="match status" value="1"/>
</dbReference>